<dbReference type="AlphaFoldDB" id="A0A6P8NT33"/>
<dbReference type="GeneID" id="117349916"/>
<dbReference type="InterPro" id="IPR043136">
    <property type="entry name" value="B30.2/SPRY_sf"/>
</dbReference>
<organism evidence="2 3">
    <name type="scientific">Geotrypetes seraphini</name>
    <name type="common">Gaboon caecilian</name>
    <name type="synonym">Caecilia seraphini</name>
    <dbReference type="NCBI Taxonomy" id="260995"/>
    <lineage>
        <taxon>Eukaryota</taxon>
        <taxon>Metazoa</taxon>
        <taxon>Chordata</taxon>
        <taxon>Craniata</taxon>
        <taxon>Vertebrata</taxon>
        <taxon>Euteleostomi</taxon>
        <taxon>Amphibia</taxon>
        <taxon>Gymnophiona</taxon>
        <taxon>Geotrypetes</taxon>
    </lineage>
</organism>
<dbReference type="InParanoid" id="A0A6P8NT33"/>
<dbReference type="FunFam" id="2.60.120.920:FF:000004">
    <property type="entry name" value="Butyrophilin subfamily 1 member A1"/>
    <property type="match status" value="1"/>
</dbReference>
<dbReference type="OrthoDB" id="128536at2759"/>
<dbReference type="FunCoup" id="A0A6P8NT33">
    <property type="interactions" value="556"/>
</dbReference>
<dbReference type="PANTHER" id="PTHR24103">
    <property type="entry name" value="E3 UBIQUITIN-PROTEIN LIGASE TRIM"/>
    <property type="match status" value="1"/>
</dbReference>
<accession>A0A6P8NT33</accession>
<dbReference type="Pfam" id="PF00622">
    <property type="entry name" value="SPRY"/>
    <property type="match status" value="1"/>
</dbReference>
<dbReference type="InterPro" id="IPR013320">
    <property type="entry name" value="ConA-like_dom_sf"/>
</dbReference>
<dbReference type="SMART" id="SM00449">
    <property type="entry name" value="SPRY"/>
    <property type="match status" value="1"/>
</dbReference>
<gene>
    <name evidence="3" type="primary">LOC117349916</name>
</gene>
<protein>
    <submittedName>
        <fullName evidence="3">E3 ubiquitin-protein ligase TRIM39-like</fullName>
    </submittedName>
</protein>
<dbReference type="PROSITE" id="PS50188">
    <property type="entry name" value="B302_SPRY"/>
    <property type="match status" value="1"/>
</dbReference>
<proteinExistence type="predicted"/>
<dbReference type="InterPro" id="IPR003879">
    <property type="entry name" value="Butyrophylin_SPRY"/>
</dbReference>
<dbReference type="InterPro" id="IPR006574">
    <property type="entry name" value="PRY"/>
</dbReference>
<evidence type="ECO:0000313" key="3">
    <source>
        <dbReference type="RefSeq" id="XP_033779537.1"/>
    </source>
</evidence>
<dbReference type="KEGG" id="gsh:117349916"/>
<dbReference type="PRINTS" id="PR01407">
    <property type="entry name" value="BUTYPHLNCDUF"/>
</dbReference>
<dbReference type="InterPro" id="IPR050143">
    <property type="entry name" value="TRIM/RBCC"/>
</dbReference>
<sequence>MDVTLDPKTAHPQIILSDDQKSLELGELKQDLPDSPERFDIEKCVLGCENFTSGRHYWEVEVGNITHWRLGVCKDSVRRKEAFQMLSPEEGYWTMQLWDIGKYSALTVPNIPVFSKERPQVLGIFLDYEEGKVSFYNVDNESHLYTFISTITGTLRPFFFLSYGVLKIHPVPAWESESQAQV</sequence>
<evidence type="ECO:0000259" key="1">
    <source>
        <dbReference type="PROSITE" id="PS50188"/>
    </source>
</evidence>
<dbReference type="SMART" id="SM00589">
    <property type="entry name" value="PRY"/>
    <property type="match status" value="1"/>
</dbReference>
<keyword evidence="2" id="KW-1185">Reference proteome</keyword>
<dbReference type="InterPro" id="IPR003877">
    <property type="entry name" value="SPRY_dom"/>
</dbReference>
<dbReference type="Gene3D" id="2.60.120.920">
    <property type="match status" value="1"/>
</dbReference>
<dbReference type="Pfam" id="PF13765">
    <property type="entry name" value="PRY"/>
    <property type="match status" value="1"/>
</dbReference>
<evidence type="ECO:0000313" key="2">
    <source>
        <dbReference type="Proteomes" id="UP000515159"/>
    </source>
</evidence>
<dbReference type="SUPFAM" id="SSF49899">
    <property type="entry name" value="Concanavalin A-like lectins/glucanases"/>
    <property type="match status" value="1"/>
</dbReference>
<name>A0A6P8NT33_GEOSA</name>
<dbReference type="RefSeq" id="XP_033779537.1">
    <property type="nucleotide sequence ID" value="XM_033923646.1"/>
</dbReference>
<dbReference type="InterPro" id="IPR001870">
    <property type="entry name" value="B30.2/SPRY"/>
</dbReference>
<feature type="domain" description="B30.2/SPRY" evidence="1">
    <location>
        <begin position="1"/>
        <end position="178"/>
    </location>
</feature>
<dbReference type="Proteomes" id="UP000515159">
    <property type="component" value="Chromosome 16"/>
</dbReference>
<reference evidence="3" key="1">
    <citation type="submission" date="2025-08" db="UniProtKB">
        <authorList>
            <consortium name="RefSeq"/>
        </authorList>
    </citation>
    <scope>IDENTIFICATION</scope>
</reference>